<dbReference type="GO" id="GO:0008780">
    <property type="term" value="F:acyl-[acyl-carrier-protein]-UDP-N-acetylglucosamine O-acyltransferase activity"/>
    <property type="evidence" value="ECO:0007669"/>
    <property type="project" value="UniProtKB-UniRule"/>
</dbReference>
<dbReference type="PATRIC" id="fig|1391653.3.peg.1991"/>
<evidence type="ECO:0000256" key="2">
    <source>
        <dbReference type="ARBA" id="ARBA00022556"/>
    </source>
</evidence>
<dbReference type="InterPro" id="IPR037157">
    <property type="entry name" value="Acetyltransf_C_sf"/>
</dbReference>
<keyword evidence="2 6" id="KW-0441">Lipid A biosynthesis</keyword>
<keyword evidence="6" id="KW-0963">Cytoplasm</keyword>
<dbReference type="Gene3D" id="1.20.1180.10">
    <property type="entry name" value="Udp N-acetylglucosamine O-acyltransferase, C-terminal domain"/>
    <property type="match status" value="1"/>
</dbReference>
<evidence type="ECO:0000313" key="8">
    <source>
        <dbReference type="EMBL" id="AKU91515.1"/>
    </source>
</evidence>
<evidence type="ECO:0000259" key="7">
    <source>
        <dbReference type="Pfam" id="PF13720"/>
    </source>
</evidence>
<dbReference type="InterPro" id="IPR011004">
    <property type="entry name" value="Trimer_LpxA-like_sf"/>
</dbReference>
<dbReference type="CDD" id="cd03351">
    <property type="entry name" value="LbH_UDP-GlcNAc_AT"/>
    <property type="match status" value="1"/>
</dbReference>
<dbReference type="STRING" id="1391653.AKJ08_1902"/>
<organism evidence="8 9">
    <name type="scientific">Vulgatibacter incomptus</name>
    <dbReference type="NCBI Taxonomy" id="1391653"/>
    <lineage>
        <taxon>Bacteria</taxon>
        <taxon>Pseudomonadati</taxon>
        <taxon>Myxococcota</taxon>
        <taxon>Myxococcia</taxon>
        <taxon>Myxococcales</taxon>
        <taxon>Cystobacterineae</taxon>
        <taxon>Vulgatibacteraceae</taxon>
        <taxon>Vulgatibacter</taxon>
    </lineage>
</organism>
<dbReference type="NCBIfam" id="NF003657">
    <property type="entry name" value="PRK05289.1"/>
    <property type="match status" value="1"/>
</dbReference>
<dbReference type="PANTHER" id="PTHR43480">
    <property type="entry name" value="ACYL-[ACYL-CARRIER-PROTEIN]--UDP-N-ACETYLGLUCOSAMINE O-ACYLTRANSFERASE"/>
    <property type="match status" value="1"/>
</dbReference>
<evidence type="ECO:0000256" key="4">
    <source>
        <dbReference type="ARBA" id="ARBA00023098"/>
    </source>
</evidence>
<keyword evidence="1 6" id="KW-0444">Lipid biosynthesis</keyword>
<comment type="catalytic activity">
    <reaction evidence="6">
        <text>a (3R)-hydroxyacyl-[ACP] + UDP-N-acetyl-alpha-D-glucosamine = a UDP-3-O-[(3R)-3-hydroxyacyl]-N-acetyl-alpha-D-glucosamine + holo-[ACP]</text>
        <dbReference type="Rhea" id="RHEA:67812"/>
        <dbReference type="Rhea" id="RHEA-COMP:9685"/>
        <dbReference type="Rhea" id="RHEA-COMP:9945"/>
        <dbReference type="ChEBI" id="CHEBI:57705"/>
        <dbReference type="ChEBI" id="CHEBI:64479"/>
        <dbReference type="ChEBI" id="CHEBI:78827"/>
        <dbReference type="ChEBI" id="CHEBI:173225"/>
        <dbReference type="EC" id="2.3.1.129"/>
    </reaction>
</comment>
<keyword evidence="3 6" id="KW-0808">Transferase</keyword>
<dbReference type="Pfam" id="PF14602">
    <property type="entry name" value="Hexapep_2"/>
    <property type="match status" value="1"/>
</dbReference>
<dbReference type="PANTHER" id="PTHR43480:SF1">
    <property type="entry name" value="ACYL-[ACYL-CARRIER-PROTEIN]--UDP-N-ACETYLGLUCOSAMINE O-ACYLTRANSFERASE, MITOCHONDRIAL-RELATED"/>
    <property type="match status" value="1"/>
</dbReference>
<dbReference type="Pfam" id="PF00132">
    <property type="entry name" value="Hexapep"/>
    <property type="match status" value="1"/>
</dbReference>
<evidence type="ECO:0000256" key="5">
    <source>
        <dbReference type="ARBA" id="ARBA00023315"/>
    </source>
</evidence>
<reference evidence="8 9" key="1">
    <citation type="submission" date="2015-08" db="EMBL/GenBank/DDBJ databases">
        <authorList>
            <person name="Babu N.S."/>
            <person name="Beckwith C.J."/>
            <person name="Beseler K.G."/>
            <person name="Brison A."/>
            <person name="Carone J.V."/>
            <person name="Caskin T.P."/>
            <person name="Diamond M."/>
            <person name="Durham M.E."/>
            <person name="Foxe J.M."/>
            <person name="Go M."/>
            <person name="Henderson B.A."/>
            <person name="Jones I.B."/>
            <person name="McGettigan J.A."/>
            <person name="Micheletti S.J."/>
            <person name="Nasrallah M.E."/>
            <person name="Ortiz D."/>
            <person name="Piller C.R."/>
            <person name="Privatt S.R."/>
            <person name="Schneider S.L."/>
            <person name="Sharp S."/>
            <person name="Smith T.C."/>
            <person name="Stanton J.D."/>
            <person name="Ullery H.E."/>
            <person name="Wilson R.J."/>
            <person name="Serrano M.G."/>
            <person name="Buck G."/>
            <person name="Lee V."/>
            <person name="Wang Y."/>
            <person name="Carvalho R."/>
            <person name="Voegtly L."/>
            <person name="Shi R."/>
            <person name="Duckworth R."/>
            <person name="Johnson A."/>
            <person name="Loviza R."/>
            <person name="Walstead R."/>
            <person name="Shah Z."/>
            <person name="Kiflezghi M."/>
            <person name="Wade K."/>
            <person name="Ball S.L."/>
            <person name="Bradley K.W."/>
            <person name="Asai D.J."/>
            <person name="Bowman C.A."/>
            <person name="Russell D.A."/>
            <person name="Pope W.H."/>
            <person name="Jacobs-Sera D."/>
            <person name="Hendrix R.W."/>
            <person name="Hatfull G.F."/>
        </authorList>
    </citation>
    <scope>NUCLEOTIDE SEQUENCE [LARGE SCALE GENOMIC DNA]</scope>
    <source>
        <strain evidence="8 9">DSM 27710</strain>
    </source>
</reference>
<keyword evidence="9" id="KW-1185">Reference proteome</keyword>
<dbReference type="OrthoDB" id="9807278at2"/>
<comment type="pathway">
    <text evidence="6">Glycolipid biosynthesis; lipid IV(A) biosynthesis; lipid IV(A) from (3R)-3-hydroxytetradecanoyl-[acyl-carrier-protein] and UDP-N-acetyl-alpha-D-glucosamine: step 1/6.</text>
</comment>
<dbReference type="AlphaFoldDB" id="A0A0K1PDB7"/>
<gene>
    <name evidence="6" type="primary">lpxA</name>
    <name evidence="8" type="ORF">AKJ08_1902</name>
</gene>
<dbReference type="RefSeq" id="WP_050725814.1">
    <property type="nucleotide sequence ID" value="NZ_CP012332.1"/>
</dbReference>
<dbReference type="InterPro" id="IPR010137">
    <property type="entry name" value="Lipid_A_LpxA"/>
</dbReference>
<proteinExistence type="inferred from homology"/>
<keyword evidence="4 6" id="KW-0443">Lipid metabolism</keyword>
<dbReference type="Gene3D" id="2.160.10.10">
    <property type="entry name" value="Hexapeptide repeat proteins"/>
    <property type="match status" value="1"/>
</dbReference>
<dbReference type="UniPathway" id="UPA00359">
    <property type="reaction ID" value="UER00477"/>
</dbReference>
<dbReference type="GO" id="GO:0016020">
    <property type="term" value="C:membrane"/>
    <property type="evidence" value="ECO:0007669"/>
    <property type="project" value="GOC"/>
</dbReference>
<protein>
    <recommendedName>
        <fullName evidence="6">Acyl-[acyl-carrier-protein]--UDP-N-acetylglucosamine O-acyltransferase</fullName>
        <shortName evidence="6">UDP-N-acetylglucosamine acyltransferase</shortName>
        <ecNumber evidence="6">2.3.1.129</ecNumber>
    </recommendedName>
</protein>
<dbReference type="EMBL" id="CP012332">
    <property type="protein sequence ID" value="AKU91515.1"/>
    <property type="molecule type" value="Genomic_DNA"/>
</dbReference>
<dbReference type="EC" id="2.3.1.129" evidence="6"/>
<dbReference type="Proteomes" id="UP000055590">
    <property type="component" value="Chromosome"/>
</dbReference>
<comment type="similarity">
    <text evidence="6">Belongs to the transferase hexapeptide repeat family. LpxA subfamily.</text>
</comment>
<accession>A0A0K1PDB7</accession>
<dbReference type="GO" id="GO:0009245">
    <property type="term" value="P:lipid A biosynthetic process"/>
    <property type="evidence" value="ECO:0007669"/>
    <property type="project" value="UniProtKB-UniRule"/>
</dbReference>
<dbReference type="NCBIfam" id="TIGR01852">
    <property type="entry name" value="lipid_A_lpxA"/>
    <property type="match status" value="1"/>
</dbReference>
<feature type="domain" description="UDP N-acetylglucosamine O-acyltransferase C-terminal" evidence="7">
    <location>
        <begin position="176"/>
        <end position="256"/>
    </location>
</feature>
<dbReference type="Pfam" id="PF13720">
    <property type="entry name" value="Acetyltransf_11"/>
    <property type="match status" value="1"/>
</dbReference>
<comment type="function">
    <text evidence="6">Involved in the biosynthesis of lipid A, a phosphorylated glycolipid that anchors the lipopolysaccharide to the outer membrane of the cell.</text>
</comment>
<sequence>MSRIHPTAIIESGAELHPSVEVGPYSIIGPQVKIGEGTKIGSHAVISGDTTIGKGARFFQFCSVGEAPQDLKYRGQPTRTVIGDNTVVREFATLHRGTEEGGGITKVGSRCLLMAYSHVAHDVQIGDGVILGNSSMLAGHVIVEDHVIFGGMSGIHQFTRIGRNAFIGGGSMVGMDVPPFCTASGYRAELAGLNTVGLTRHKFTEDEIRNIKKAYRTLFRMKLGLREALTQVRAELPGDPNVEHMLRFIEGSQRGVTR</sequence>
<comment type="subcellular location">
    <subcellularLocation>
        <location evidence="6">Cytoplasm</location>
    </subcellularLocation>
</comment>
<evidence type="ECO:0000256" key="3">
    <source>
        <dbReference type="ARBA" id="ARBA00022679"/>
    </source>
</evidence>
<keyword evidence="5 6" id="KW-0012">Acyltransferase</keyword>
<name>A0A0K1PDB7_9BACT</name>
<dbReference type="InterPro" id="IPR001451">
    <property type="entry name" value="Hexapep"/>
</dbReference>
<evidence type="ECO:0000256" key="6">
    <source>
        <dbReference type="HAMAP-Rule" id="MF_00387"/>
    </source>
</evidence>
<dbReference type="SUPFAM" id="SSF51161">
    <property type="entry name" value="Trimeric LpxA-like enzymes"/>
    <property type="match status" value="1"/>
</dbReference>
<keyword evidence="6" id="KW-0677">Repeat</keyword>
<evidence type="ECO:0000256" key="1">
    <source>
        <dbReference type="ARBA" id="ARBA00022516"/>
    </source>
</evidence>
<comment type="subunit">
    <text evidence="6">Homotrimer.</text>
</comment>
<dbReference type="KEGG" id="vin:AKJ08_1902"/>
<dbReference type="HAMAP" id="MF_00387">
    <property type="entry name" value="LpxA"/>
    <property type="match status" value="1"/>
</dbReference>
<dbReference type="InterPro" id="IPR029098">
    <property type="entry name" value="Acetyltransf_C"/>
</dbReference>
<dbReference type="PIRSF" id="PIRSF000456">
    <property type="entry name" value="UDP-GlcNAc_acltr"/>
    <property type="match status" value="1"/>
</dbReference>
<evidence type="ECO:0000313" key="9">
    <source>
        <dbReference type="Proteomes" id="UP000055590"/>
    </source>
</evidence>
<dbReference type="GO" id="GO:0005737">
    <property type="term" value="C:cytoplasm"/>
    <property type="evidence" value="ECO:0007669"/>
    <property type="project" value="UniProtKB-SubCell"/>
</dbReference>